<dbReference type="Pfam" id="PF03471">
    <property type="entry name" value="CorC_HlyC"/>
    <property type="match status" value="1"/>
</dbReference>
<dbReference type="PROSITE" id="PS51371">
    <property type="entry name" value="CBS"/>
    <property type="match status" value="2"/>
</dbReference>
<feature type="domain" description="CBS" evidence="12">
    <location>
        <begin position="212"/>
        <end position="273"/>
    </location>
</feature>
<dbReference type="InterPro" id="IPR000644">
    <property type="entry name" value="CBS_dom"/>
</dbReference>
<dbReference type="SUPFAM" id="SSF54631">
    <property type="entry name" value="CBS-domain pair"/>
    <property type="match status" value="1"/>
</dbReference>
<dbReference type="PROSITE" id="PS51846">
    <property type="entry name" value="CNNM"/>
    <property type="match status" value="1"/>
</dbReference>
<dbReference type="PANTHER" id="PTHR22777:SF32">
    <property type="entry name" value="UPF0053 INNER MEMBRANE PROTEIN YFJD"/>
    <property type="match status" value="1"/>
</dbReference>
<evidence type="ECO:0000259" key="12">
    <source>
        <dbReference type="PROSITE" id="PS51371"/>
    </source>
</evidence>
<evidence type="ECO:0000256" key="7">
    <source>
        <dbReference type="ARBA" id="ARBA00023122"/>
    </source>
</evidence>
<dbReference type="InterPro" id="IPR005170">
    <property type="entry name" value="Transptr-assoc_dom"/>
</dbReference>
<keyword evidence="8 10" id="KW-0472">Membrane</keyword>
<accession>A0A448BGB8</accession>
<keyword evidence="6 10" id="KW-1133">Transmembrane helix</keyword>
<evidence type="ECO:0000256" key="3">
    <source>
        <dbReference type="ARBA" id="ARBA00022475"/>
    </source>
</evidence>
<evidence type="ECO:0000256" key="1">
    <source>
        <dbReference type="ARBA" id="ARBA00004651"/>
    </source>
</evidence>
<dbReference type="GO" id="GO:0005886">
    <property type="term" value="C:plasma membrane"/>
    <property type="evidence" value="ECO:0007669"/>
    <property type="project" value="UniProtKB-SubCell"/>
</dbReference>
<evidence type="ECO:0000256" key="11">
    <source>
        <dbReference type="SAM" id="Phobius"/>
    </source>
</evidence>
<dbReference type="GO" id="GO:0050660">
    <property type="term" value="F:flavin adenine dinucleotide binding"/>
    <property type="evidence" value="ECO:0007669"/>
    <property type="project" value="InterPro"/>
</dbReference>
<evidence type="ECO:0000256" key="6">
    <source>
        <dbReference type="ARBA" id="ARBA00022989"/>
    </source>
</evidence>
<dbReference type="Pfam" id="PF00571">
    <property type="entry name" value="CBS"/>
    <property type="match status" value="2"/>
</dbReference>
<dbReference type="InterPro" id="IPR046342">
    <property type="entry name" value="CBS_dom_sf"/>
</dbReference>
<evidence type="ECO:0000256" key="5">
    <source>
        <dbReference type="ARBA" id="ARBA00022737"/>
    </source>
</evidence>
<keyword evidence="3" id="KW-1003">Cell membrane</keyword>
<dbReference type="SMART" id="SM01091">
    <property type="entry name" value="CorC_HlyC"/>
    <property type="match status" value="1"/>
</dbReference>
<keyword evidence="5" id="KW-0677">Repeat</keyword>
<dbReference type="Proteomes" id="UP000278078">
    <property type="component" value="Chromosome"/>
</dbReference>
<keyword evidence="7 9" id="KW-0129">CBS domain</keyword>
<evidence type="ECO:0000313" key="15">
    <source>
        <dbReference type="Proteomes" id="UP000278078"/>
    </source>
</evidence>
<protein>
    <submittedName>
        <fullName evidence="14">Hemolysin containing a CBS domain</fullName>
    </submittedName>
</protein>
<feature type="transmembrane region" description="Helical" evidence="11">
    <location>
        <begin position="96"/>
        <end position="116"/>
    </location>
</feature>
<dbReference type="Gene3D" id="3.30.465.10">
    <property type="match status" value="1"/>
</dbReference>
<gene>
    <name evidence="14" type="primary">yfjD</name>
    <name evidence="14" type="ORF">NCTC10783_00147</name>
</gene>
<organism evidence="14 15">
    <name type="scientific">Pseudomonas fluorescens</name>
    <dbReference type="NCBI Taxonomy" id="294"/>
    <lineage>
        <taxon>Bacteria</taxon>
        <taxon>Pseudomonadati</taxon>
        <taxon>Pseudomonadota</taxon>
        <taxon>Gammaproteobacteria</taxon>
        <taxon>Pseudomonadales</taxon>
        <taxon>Pseudomonadaceae</taxon>
        <taxon>Pseudomonas</taxon>
    </lineage>
</organism>
<dbReference type="Pfam" id="PF01595">
    <property type="entry name" value="CNNM"/>
    <property type="match status" value="1"/>
</dbReference>
<dbReference type="InterPro" id="IPR016169">
    <property type="entry name" value="FAD-bd_PCMH_sub2"/>
</dbReference>
<reference evidence="14 15" key="1">
    <citation type="submission" date="2018-12" db="EMBL/GenBank/DDBJ databases">
        <authorList>
            <consortium name="Pathogen Informatics"/>
        </authorList>
    </citation>
    <scope>NUCLEOTIDE SEQUENCE [LARGE SCALE GENOMIC DNA]</scope>
    <source>
        <strain evidence="14 15">NCTC10783</strain>
    </source>
</reference>
<evidence type="ECO:0000256" key="2">
    <source>
        <dbReference type="ARBA" id="ARBA00006337"/>
    </source>
</evidence>
<evidence type="ECO:0000256" key="9">
    <source>
        <dbReference type="PROSITE-ProRule" id="PRU00703"/>
    </source>
</evidence>
<dbReference type="Gene3D" id="3.10.580.10">
    <property type="entry name" value="CBS-domain"/>
    <property type="match status" value="1"/>
</dbReference>
<evidence type="ECO:0000313" key="14">
    <source>
        <dbReference type="EMBL" id="VEE44296.1"/>
    </source>
</evidence>
<dbReference type="EMBL" id="LR134300">
    <property type="protein sequence ID" value="VEE44296.1"/>
    <property type="molecule type" value="Genomic_DNA"/>
</dbReference>
<evidence type="ECO:0000256" key="8">
    <source>
        <dbReference type="ARBA" id="ARBA00023136"/>
    </source>
</evidence>
<dbReference type="AlphaFoldDB" id="A0A448BGB8"/>
<comment type="subcellular location">
    <subcellularLocation>
        <location evidence="1">Cell membrane</location>
        <topology evidence="1">Multi-pass membrane protein</topology>
    </subcellularLocation>
</comment>
<evidence type="ECO:0000259" key="13">
    <source>
        <dbReference type="PROSITE" id="PS51846"/>
    </source>
</evidence>
<feature type="transmembrane region" description="Helical" evidence="11">
    <location>
        <begin position="12"/>
        <end position="37"/>
    </location>
</feature>
<name>A0A448BGB8_PSEFL</name>
<dbReference type="PANTHER" id="PTHR22777">
    <property type="entry name" value="HEMOLYSIN-RELATED"/>
    <property type="match status" value="1"/>
</dbReference>
<feature type="transmembrane region" description="Helical" evidence="11">
    <location>
        <begin position="128"/>
        <end position="150"/>
    </location>
</feature>
<evidence type="ECO:0000256" key="10">
    <source>
        <dbReference type="PROSITE-ProRule" id="PRU01193"/>
    </source>
</evidence>
<keyword evidence="4 10" id="KW-0812">Transmembrane</keyword>
<dbReference type="FunFam" id="3.30.465.10:FF:000010">
    <property type="entry name" value="DUF21 domain-containing protein"/>
    <property type="match status" value="1"/>
</dbReference>
<feature type="domain" description="CNNM transmembrane" evidence="13">
    <location>
        <begin position="6"/>
        <end position="196"/>
    </location>
</feature>
<sequence>MGPFMDELHPGYLVGLLVLLVACSAFFSCVETALLNLDRYRLRLQAKQGLRGARRSSWLLLHDDRLRGTLLFGRTLVNVSAAALASWAALRHWGVIGLAVAIPGMTLLLLLFGALLPRRYGALRSERVALPLSLPLLILQRLCWPLLWLLTLLSNALLRLLGVAAAEQDDSGRSRDEEALHPADNPQASEVNRHDMLLGLLDLEKVTVNDLMIPRNEIEGIDLDDELEVIVEQLRTTSHTRLPVYRDDVNQIEGVVHMRQIARLLTQGRLTKENLRQACMEPYFVPESTPLSTQLVNFQKEKRRIGVVVDEYGEVIGIVTLEDILEEIVGDFNDLDSLDNPDIQAQEDGSFVIDGSANLRELNKSLGWQLPCDGPKTLNGLVTEALEQIPDCAVCLRIGPYCLEIQQSAENRVKSVRAWHPRALTPLVESDASV</sequence>
<proteinExistence type="inferred from homology"/>
<dbReference type="SMART" id="SM00116">
    <property type="entry name" value="CBS"/>
    <property type="match status" value="2"/>
</dbReference>
<feature type="domain" description="CBS" evidence="12">
    <location>
        <begin position="275"/>
        <end position="335"/>
    </location>
</feature>
<dbReference type="InterPro" id="IPR036318">
    <property type="entry name" value="FAD-bd_PCMH-like_sf"/>
</dbReference>
<dbReference type="CDD" id="cd04590">
    <property type="entry name" value="CBS_pair_CorC_HlyC_assoc"/>
    <property type="match status" value="1"/>
</dbReference>
<evidence type="ECO:0000256" key="4">
    <source>
        <dbReference type="ARBA" id="ARBA00022692"/>
    </source>
</evidence>
<feature type="transmembrane region" description="Helical" evidence="11">
    <location>
        <begin position="71"/>
        <end position="90"/>
    </location>
</feature>
<dbReference type="InterPro" id="IPR002550">
    <property type="entry name" value="CNNM"/>
</dbReference>
<dbReference type="SUPFAM" id="SSF56176">
    <property type="entry name" value="FAD-binding/transporter-associated domain-like"/>
    <property type="match status" value="1"/>
</dbReference>
<comment type="similarity">
    <text evidence="2">Belongs to the UPF0053 family.</text>
</comment>
<dbReference type="InterPro" id="IPR044751">
    <property type="entry name" value="Ion_transp-like_CBS"/>
</dbReference>